<evidence type="ECO:0000313" key="4">
    <source>
        <dbReference type="Proteomes" id="UP000470771"/>
    </source>
</evidence>
<dbReference type="PROSITE" id="PS51841">
    <property type="entry name" value="LTD"/>
    <property type="match status" value="1"/>
</dbReference>
<organism evidence="3 4">
    <name type="scientific">Acidiluteibacter ferrifornacis</name>
    <dbReference type="NCBI Taxonomy" id="2692424"/>
    <lineage>
        <taxon>Bacteria</taxon>
        <taxon>Pseudomonadati</taxon>
        <taxon>Bacteroidota</taxon>
        <taxon>Flavobacteriia</taxon>
        <taxon>Flavobacteriales</taxon>
        <taxon>Cryomorphaceae</taxon>
        <taxon>Acidiluteibacter</taxon>
    </lineage>
</organism>
<dbReference type="InterPro" id="IPR022409">
    <property type="entry name" value="PKD/Chitinase_dom"/>
</dbReference>
<dbReference type="CDD" id="cd00146">
    <property type="entry name" value="PKD"/>
    <property type="match status" value="1"/>
</dbReference>
<dbReference type="InterPro" id="IPR026341">
    <property type="entry name" value="T9SS_type_B"/>
</dbReference>
<comment type="caution">
    <text evidence="3">The sequence shown here is derived from an EMBL/GenBank/DDBJ whole genome shotgun (WGS) entry which is preliminary data.</text>
</comment>
<dbReference type="SMART" id="SM00089">
    <property type="entry name" value="PKD"/>
    <property type="match status" value="1"/>
</dbReference>
<protein>
    <submittedName>
        <fullName evidence="3">T9SS type B sorting domain-containing protein</fullName>
    </submittedName>
</protein>
<dbReference type="Gene3D" id="2.60.40.10">
    <property type="entry name" value="Immunoglobulins"/>
    <property type="match status" value="1"/>
</dbReference>
<keyword evidence="4" id="KW-1185">Reference proteome</keyword>
<dbReference type="SUPFAM" id="SSF49299">
    <property type="entry name" value="PKD domain"/>
    <property type="match status" value="1"/>
</dbReference>
<dbReference type="Proteomes" id="UP000470771">
    <property type="component" value="Unassembled WGS sequence"/>
</dbReference>
<sequence length="549" mass="59824">MITEFVDWDSGSGFIVKIYNPTSQTIDLSNYYFHYFTNGNAVFQASVQLNGTLFANQTKTIANNPSGSMGCNPDIVLTSITAGTNENDGVAITLGPAAAVPLNSIFVDMINCFGTDVAPKIDGQARGLYKEKIVRKSDNCIRYTSTDGVSHNSWPSSNTTNVQGWTIVTHGCLSGGNSFNPFNVQSTVNLSFCQGGSVLINGKVISTPGVYRDTIPAFNKCDSIVVYNVTVDNLKQKSESISICQGDSVFLGGMYRKVSGSYKDTIKVTNGCDTLLTTQLDVSPIARTNEIIKRCDGESVVINGQTYLADAVIIDTLQTTDGCDSIHVTTLNFSPSIIMNESYTLCQGESVMINGVSYSSNVDFQYVKSSASGCDTTVNVIVQVVKVSATFDWRSSIGDFKTVSFQAKDPSGVSYFWDFGDGSSSTDINPTHTYLPGVYTVTLKVVGEKGCESESTQLVAILESTDDLFVPNVFTPNGDYVNDFFELNVSAPFELHVSIFNRWGELIFESNDCYFKWNGEYKGEKVQTGTYVYIITGKFNRKGTLTLLR</sequence>
<dbReference type="PROSITE" id="PS50093">
    <property type="entry name" value="PKD"/>
    <property type="match status" value="1"/>
</dbReference>
<dbReference type="Pfam" id="PF13585">
    <property type="entry name" value="CHU_C"/>
    <property type="match status" value="1"/>
</dbReference>
<dbReference type="RefSeq" id="WP_160633042.1">
    <property type="nucleotide sequence ID" value="NZ_WWNE01000006.1"/>
</dbReference>
<dbReference type="InterPro" id="IPR013783">
    <property type="entry name" value="Ig-like_fold"/>
</dbReference>
<dbReference type="InterPro" id="IPR000601">
    <property type="entry name" value="PKD_dom"/>
</dbReference>
<feature type="domain" description="PKD" evidence="1">
    <location>
        <begin position="406"/>
        <end position="468"/>
    </location>
</feature>
<feature type="domain" description="LTD" evidence="2">
    <location>
        <begin position="1"/>
        <end position="170"/>
    </location>
</feature>
<name>A0A6N9NHE3_9FLAO</name>
<dbReference type="EMBL" id="WWNE01000006">
    <property type="protein sequence ID" value="NBG66098.1"/>
    <property type="molecule type" value="Genomic_DNA"/>
</dbReference>
<gene>
    <name evidence="3" type="ORF">GQN54_08200</name>
</gene>
<accession>A0A6N9NHE3</accession>
<evidence type="ECO:0000313" key="3">
    <source>
        <dbReference type="EMBL" id="NBG66098.1"/>
    </source>
</evidence>
<dbReference type="Pfam" id="PF18911">
    <property type="entry name" value="PKD_4"/>
    <property type="match status" value="1"/>
</dbReference>
<dbReference type="InterPro" id="IPR001322">
    <property type="entry name" value="Lamin_tail_dom"/>
</dbReference>
<dbReference type="AlphaFoldDB" id="A0A6N9NHE3"/>
<reference evidence="3 4" key="1">
    <citation type="submission" date="2019-12" db="EMBL/GenBank/DDBJ databases">
        <authorList>
            <person name="Zhao J."/>
        </authorList>
    </citation>
    <scope>NUCLEOTIDE SEQUENCE [LARGE SCALE GENOMIC DNA]</scope>
    <source>
        <strain evidence="3 4">S-15</strain>
    </source>
</reference>
<evidence type="ECO:0000259" key="2">
    <source>
        <dbReference type="PROSITE" id="PS51841"/>
    </source>
</evidence>
<dbReference type="NCBIfam" id="TIGR04131">
    <property type="entry name" value="Bac_Flav_CTERM"/>
    <property type="match status" value="1"/>
</dbReference>
<evidence type="ECO:0000259" key="1">
    <source>
        <dbReference type="PROSITE" id="PS50093"/>
    </source>
</evidence>
<dbReference type="InterPro" id="IPR035986">
    <property type="entry name" value="PKD_dom_sf"/>
</dbReference>
<proteinExistence type="predicted"/>